<dbReference type="InterPro" id="IPR042229">
    <property type="entry name" value="Listeria/Bacterioides_rpt_sf"/>
</dbReference>
<reference evidence="2" key="1">
    <citation type="journal article" date="2019" name="Nat. Med.">
        <title>A library of human gut bacterial isolates paired with longitudinal multiomics data enables mechanistic microbiome research.</title>
        <authorList>
            <person name="Poyet M."/>
            <person name="Groussin M."/>
            <person name="Gibbons S.M."/>
            <person name="Avila-Pacheco J."/>
            <person name="Jiang X."/>
            <person name="Kearney S.M."/>
            <person name="Perrotta A.R."/>
            <person name="Berdy B."/>
            <person name="Zhao S."/>
            <person name="Lieberman T.D."/>
            <person name="Swanson P.K."/>
            <person name="Smith M."/>
            <person name="Roesemann S."/>
            <person name="Alexander J.E."/>
            <person name="Rich S.A."/>
            <person name="Livny J."/>
            <person name="Vlamakis H."/>
            <person name="Clish C."/>
            <person name="Bullock K."/>
            <person name="Deik A."/>
            <person name="Scott J."/>
            <person name="Pierce K.A."/>
            <person name="Xavier R.J."/>
            <person name="Alm E.J."/>
        </authorList>
    </citation>
    <scope>NUCLEOTIDE SEQUENCE</scope>
    <source>
        <strain evidence="2">BIOML-A260</strain>
    </source>
</reference>
<dbReference type="InterPro" id="IPR013378">
    <property type="entry name" value="InlB-like_B-rpt"/>
</dbReference>
<comment type="subcellular location">
    <subcellularLocation>
        <location evidence="1">Cell envelope</location>
    </subcellularLocation>
</comment>
<gene>
    <name evidence="2" type="ORF">GKG27_26280</name>
</gene>
<evidence type="ECO:0000256" key="1">
    <source>
        <dbReference type="ARBA" id="ARBA00004196"/>
    </source>
</evidence>
<dbReference type="NCBIfam" id="TIGR02543">
    <property type="entry name" value="List_Bact_rpt"/>
    <property type="match status" value="1"/>
</dbReference>
<comment type="caution">
    <text evidence="2">The sequence shown here is derived from an EMBL/GenBank/DDBJ whole genome shotgun (WGS) entry which is preliminary data.</text>
</comment>
<proteinExistence type="predicted"/>
<dbReference type="GO" id="GO:0030313">
    <property type="term" value="C:cell envelope"/>
    <property type="evidence" value="ECO:0007669"/>
    <property type="project" value="UniProtKB-SubCell"/>
</dbReference>
<name>A0A6C9EEU3_ECOLX</name>
<sequence>MNWDLMGWAQKRADALAERAAVNQSQPINHDDMYEGAPAWAVEKKHNLAESPNYQSGTYWFGPEALFIGFPQTGQSSHNPIQSWYSELSAPAGSSRQGYGHYLTEVSNLADTAGMASAQVTSGRWEGATIVVLEIGYTGNHSDRGTTQSVSDALKQYVGYTYTVKYHANGGNGSMDDQKFDMDSTVPLYGNRFTRTGYQFSGWNTKKDGSGTQYSDYNPIYNIANAGEVVDLYAQWTPNTYTVYFYSGGTGSGGGSSRSFTYYQALNLPNPADVGISSINGTFTSWNTEYDG</sequence>
<organism evidence="2">
    <name type="scientific">Escherichia coli</name>
    <dbReference type="NCBI Taxonomy" id="562"/>
    <lineage>
        <taxon>Bacteria</taxon>
        <taxon>Pseudomonadati</taxon>
        <taxon>Pseudomonadota</taxon>
        <taxon>Gammaproteobacteria</taxon>
        <taxon>Enterobacterales</taxon>
        <taxon>Enterobacteriaceae</taxon>
        <taxon>Escherichia</taxon>
    </lineage>
</organism>
<protein>
    <submittedName>
        <fullName evidence="2">Uncharacterized protein</fullName>
    </submittedName>
</protein>
<dbReference type="Pfam" id="PF09479">
    <property type="entry name" value="Flg_new"/>
    <property type="match status" value="1"/>
</dbReference>
<accession>A0A6C9EEU3</accession>
<evidence type="ECO:0000313" key="2">
    <source>
        <dbReference type="EMBL" id="MSD82465.1"/>
    </source>
</evidence>
<dbReference type="AlphaFoldDB" id="A0A6C9EEU3"/>
<feature type="non-terminal residue" evidence="2">
    <location>
        <position position="292"/>
    </location>
</feature>
<dbReference type="EMBL" id="WKYP01000229">
    <property type="protein sequence ID" value="MSD82465.1"/>
    <property type="molecule type" value="Genomic_DNA"/>
</dbReference>
<dbReference type="Gene3D" id="2.60.40.4270">
    <property type="entry name" value="Listeria-Bacteroides repeat domain"/>
    <property type="match status" value="1"/>
</dbReference>